<keyword evidence="1" id="KW-1133">Transmembrane helix</keyword>
<feature type="transmembrane region" description="Helical" evidence="1">
    <location>
        <begin position="12"/>
        <end position="33"/>
    </location>
</feature>
<dbReference type="EMBL" id="JAEQBW010000001">
    <property type="protein sequence ID" value="MBK6263858.1"/>
    <property type="molecule type" value="Genomic_DNA"/>
</dbReference>
<keyword evidence="1" id="KW-0472">Membrane</keyword>
<proteinExistence type="predicted"/>
<protein>
    <submittedName>
        <fullName evidence="2">Uncharacterized protein</fullName>
    </submittedName>
</protein>
<dbReference type="AlphaFoldDB" id="A0A934WVL2"/>
<dbReference type="Proteomes" id="UP000611723">
    <property type="component" value="Unassembled WGS sequence"/>
</dbReference>
<gene>
    <name evidence="2" type="ORF">JKA74_02320</name>
</gene>
<dbReference type="RefSeq" id="WP_201429544.1">
    <property type="nucleotide sequence ID" value="NZ_JAEQBW010000001.1"/>
</dbReference>
<sequence>MLNSKTVLCKMGSFLTNVQNGFICLALIIVGLVTSCTDDNSSFEPEQTVYIIQDNLSIDGYLKEKANQLINISVTPHPENGNSIAGTLSVVGDQENFNQIATSELSRQTFDLNKENNYTDEIIVSLIPIEELNQPTSTSFSIEMNLLDRDKIGTNPGNFNITFNYAWQRHMDLMNLKKGQIFRYVLLWGSDYYHSDTFYYSGDTLQLEVLEVNGDSLLISETITDLSNMKFEQDYSYSWFSDRDAVHTNYWIMRNDSLIFEPISGRFKSHLIGHDHMTDIPYNINLSLRLFNEEEVEITGWRTSYPYTEDHVELFTNNYSLFGNQYDHLNINIYNLRLGSDAFGFTTVYSKEYGIIKTSKYLFFTKSGIGWDKL</sequence>
<organism evidence="2 3">
    <name type="scientific">Marivirga aurantiaca</name>
    <dbReference type="NCBI Taxonomy" id="2802615"/>
    <lineage>
        <taxon>Bacteria</taxon>
        <taxon>Pseudomonadati</taxon>
        <taxon>Bacteroidota</taxon>
        <taxon>Cytophagia</taxon>
        <taxon>Cytophagales</taxon>
        <taxon>Marivirgaceae</taxon>
        <taxon>Marivirga</taxon>
    </lineage>
</organism>
<name>A0A934WVL2_9BACT</name>
<evidence type="ECO:0000313" key="2">
    <source>
        <dbReference type="EMBL" id="MBK6263858.1"/>
    </source>
</evidence>
<keyword evidence="3" id="KW-1185">Reference proteome</keyword>
<evidence type="ECO:0000256" key="1">
    <source>
        <dbReference type="SAM" id="Phobius"/>
    </source>
</evidence>
<keyword evidence="1" id="KW-0812">Transmembrane</keyword>
<comment type="caution">
    <text evidence="2">The sequence shown here is derived from an EMBL/GenBank/DDBJ whole genome shotgun (WGS) entry which is preliminary data.</text>
</comment>
<accession>A0A934WVL2</accession>
<evidence type="ECO:0000313" key="3">
    <source>
        <dbReference type="Proteomes" id="UP000611723"/>
    </source>
</evidence>
<reference evidence="2" key="1">
    <citation type="submission" date="2021-01" db="EMBL/GenBank/DDBJ databases">
        <title>Marivirga aurantiaca sp. nov., isolated from intertidal surface sediments.</title>
        <authorList>
            <person name="Zhang M."/>
        </authorList>
    </citation>
    <scope>NUCLEOTIDE SEQUENCE</scope>
    <source>
        <strain evidence="2">S37H4</strain>
    </source>
</reference>